<dbReference type="HOGENOM" id="CLU_519466_0_0_7"/>
<accession>B8FC81</accession>
<organism evidence="1 2">
    <name type="scientific">Desulfatibacillum aliphaticivorans</name>
    <dbReference type="NCBI Taxonomy" id="218208"/>
    <lineage>
        <taxon>Bacteria</taxon>
        <taxon>Pseudomonadati</taxon>
        <taxon>Thermodesulfobacteriota</taxon>
        <taxon>Desulfobacteria</taxon>
        <taxon>Desulfobacterales</taxon>
        <taxon>Desulfatibacillaceae</taxon>
        <taxon>Desulfatibacillum</taxon>
    </lineage>
</organism>
<name>B8FC81_DESAL</name>
<dbReference type="RefSeq" id="WP_015948550.1">
    <property type="nucleotide sequence ID" value="NC_011768.1"/>
</dbReference>
<reference evidence="1 2" key="1">
    <citation type="journal article" date="2012" name="Environ. Microbiol.">
        <title>The genome sequence of Desulfatibacillum alkenivorans AK-01: a blueprint for anaerobic alkane oxidation.</title>
        <authorList>
            <person name="Callaghan A.V."/>
            <person name="Morris B.E."/>
            <person name="Pereira I.A."/>
            <person name="McInerney M.J."/>
            <person name="Austin R.N."/>
            <person name="Groves J.T."/>
            <person name="Kukor J.J."/>
            <person name="Suflita J.M."/>
            <person name="Young L.Y."/>
            <person name="Zylstra G.J."/>
            <person name="Wawrik B."/>
        </authorList>
    </citation>
    <scope>NUCLEOTIDE SEQUENCE [LARGE SCALE GENOMIC DNA]</scope>
    <source>
        <strain evidence="1 2">AK-01</strain>
    </source>
</reference>
<evidence type="ECO:0000313" key="1">
    <source>
        <dbReference type="EMBL" id="ACL05499.1"/>
    </source>
</evidence>
<evidence type="ECO:0008006" key="3">
    <source>
        <dbReference type="Google" id="ProtNLM"/>
    </source>
</evidence>
<sequence>MQTTPNTPPVISWDDLFDQATEDASIHLWAAQSWLAPPSGYTQGYVLSLALCHRARSCAAQRRIKDRAPADYAGYGAVLKGMFDEAKSALAQSLENDRDAMQAVLNGEVWAMAGSLEEYLEQVLRLEEDARLFEDHPDLALEFREAAHEFVVRFAMMDRVREELGGALFRGLESAELIGRLSRIGERFRESINCFHMIRDLWPAFKEREYNEALAWLEIPPSGAEAEDEALDEPLMDGFRRLMEPKDEELDGQRTEQAVALGLGELDPAEEDAIIETLALDSAAMDLAHDVRTSAREAMAQDATPAVLPALKKALRPAPERKSWLEALQAGLSSFFTPKLAAAAATACLALFVFLAIPNNDADQPVSRDAESAAVSPRPPILPTGSLAVLARKNDSRLNRVSALGSAGPDVFAMEPGWKLESGDALKVKASVDQDAYVHVIHIGPGKVASELYSGRLKAGDVLELPNEDWFVLDKKVGLENIILVSGHEPMGDLQSALAGISSPEDAERVFEGRHVQVFDFKHL</sequence>
<proteinExistence type="predicted"/>
<dbReference type="Proteomes" id="UP000000739">
    <property type="component" value="Chromosome"/>
</dbReference>
<dbReference type="EMBL" id="CP001322">
    <property type="protein sequence ID" value="ACL05499.1"/>
    <property type="molecule type" value="Genomic_DNA"/>
</dbReference>
<protein>
    <recommendedName>
        <fullName evidence="3">DUF4384 domain-containing protein</fullName>
    </recommendedName>
</protein>
<dbReference type="KEGG" id="dal:Dalk_3813"/>
<evidence type="ECO:0000313" key="2">
    <source>
        <dbReference type="Proteomes" id="UP000000739"/>
    </source>
</evidence>
<gene>
    <name evidence="1" type="ordered locus">Dalk_3813</name>
</gene>
<keyword evidence="2" id="KW-1185">Reference proteome</keyword>
<dbReference type="AlphaFoldDB" id="B8FC81"/>